<dbReference type="InterPro" id="IPR050930">
    <property type="entry name" value="MFS_Vesicular_Transporter"/>
</dbReference>
<dbReference type="OrthoDB" id="5086884at2759"/>
<comment type="similarity">
    <text evidence="2">Belongs to the major facilitator superfamily. Vesicular transporter family.</text>
</comment>
<sequence length="606" mass="66203">MAEVQLIATLRPAHGKETELRHLLCDTARLVEQVEPSCMAFLLTEHHRVDGTLEFKVIERHVSWADTNALEHHHSRPWLLQMYSTFSEKQLLDGPEQIEMLTVIAGFAVQHGWMTTNNRGLEWPKYYISRSVDIDCMLRLKFSICDRVALPCIPALSLRNMLAKQIRSSTTFAVIVVCVAVFTDIFLYGLVVPMLPFALAERVGLSDADIQRWNSILLASYGASIMLGSLLFGWMGDRTRTKQLPFLLGVVVMGGATLLFSLTSSLALILLARILQGCSTAIVFTIGFSLMLDTVGEQHIGRAIGFTSMSLSVGLFAGPIVGGLLYDLAGYFAVFVPAFVLVVLEFVLRVLLITPSHEIDVKQDLFDEEGRPLMSNVARAPVTGSPRKPALLYLICMPRFLVAMVGMFMLNSFMTALEAVLPVYLPEIFPYRSTDIAIVFLSNTLPIICSPLGGSVVDRLGPFWPAILGFSLITPSLMLLSLILEPTGVMSVLLRLFLFLFGCGVSLAMPAMMTEITLAKDDMERGRPGIFGDGGVSSQAYGLSNAAFAAGTLAGPLYAGYIREALSWATMAISLGTFSALMMILAIAFTPMKRSTATARSNSGVI</sequence>
<feature type="transmembrane region" description="Helical" evidence="7">
    <location>
        <begin position="332"/>
        <end position="352"/>
    </location>
</feature>
<evidence type="ECO:0000259" key="8">
    <source>
        <dbReference type="PROSITE" id="PS50850"/>
    </source>
</evidence>
<dbReference type="PANTHER" id="PTHR23506:SF23">
    <property type="entry name" value="GH10249P"/>
    <property type="match status" value="1"/>
</dbReference>
<dbReference type="GO" id="GO:0022857">
    <property type="term" value="F:transmembrane transporter activity"/>
    <property type="evidence" value="ECO:0007669"/>
    <property type="project" value="InterPro"/>
</dbReference>
<dbReference type="CDD" id="cd17325">
    <property type="entry name" value="MFS_MdtG_SLC18_like"/>
    <property type="match status" value="1"/>
</dbReference>
<dbReference type="InterPro" id="IPR011701">
    <property type="entry name" value="MFS"/>
</dbReference>
<evidence type="ECO:0000256" key="4">
    <source>
        <dbReference type="ARBA" id="ARBA00022692"/>
    </source>
</evidence>
<dbReference type="PRINTS" id="PR01035">
    <property type="entry name" value="TCRTETA"/>
</dbReference>
<feature type="domain" description="Major facilitator superfamily (MFS) profile" evidence="8">
    <location>
        <begin position="173"/>
        <end position="594"/>
    </location>
</feature>
<dbReference type="OMA" id="GPFWPAV"/>
<evidence type="ECO:0000256" key="1">
    <source>
        <dbReference type="ARBA" id="ARBA00004141"/>
    </source>
</evidence>
<dbReference type="PANTHER" id="PTHR23506">
    <property type="entry name" value="GH10249P"/>
    <property type="match status" value="1"/>
</dbReference>
<keyword evidence="3" id="KW-0813">Transport</keyword>
<dbReference type="Gene3D" id="3.30.70.100">
    <property type="match status" value="1"/>
</dbReference>
<feature type="transmembrane region" description="Helical" evidence="7">
    <location>
        <begin position="496"/>
        <end position="519"/>
    </location>
</feature>
<feature type="transmembrane region" description="Helical" evidence="7">
    <location>
        <begin position="171"/>
        <end position="195"/>
    </location>
</feature>
<dbReference type="SUPFAM" id="SSF54909">
    <property type="entry name" value="Dimeric alpha+beta barrel"/>
    <property type="match status" value="1"/>
</dbReference>
<keyword evidence="5 7" id="KW-1133">Transmembrane helix</keyword>
<gene>
    <name evidence="9" type="ORF">ABL_09392</name>
</gene>
<dbReference type="InterPro" id="IPR011008">
    <property type="entry name" value="Dimeric_a/b-barrel"/>
</dbReference>
<keyword evidence="4 7" id="KW-0812">Transmembrane</keyword>
<evidence type="ECO:0000313" key="9">
    <source>
        <dbReference type="EMBL" id="GAQ46731.1"/>
    </source>
</evidence>
<dbReference type="PROSITE" id="PS50850">
    <property type="entry name" value="MFS"/>
    <property type="match status" value="1"/>
</dbReference>
<organism evidence="9 10">
    <name type="scientific">Aspergillus niger</name>
    <dbReference type="NCBI Taxonomy" id="5061"/>
    <lineage>
        <taxon>Eukaryota</taxon>
        <taxon>Fungi</taxon>
        <taxon>Dikarya</taxon>
        <taxon>Ascomycota</taxon>
        <taxon>Pezizomycotina</taxon>
        <taxon>Eurotiomycetes</taxon>
        <taxon>Eurotiomycetidae</taxon>
        <taxon>Eurotiales</taxon>
        <taxon>Aspergillaceae</taxon>
        <taxon>Aspergillus</taxon>
        <taxon>Aspergillus subgen. Circumdati</taxon>
    </lineage>
</organism>
<dbReference type="InterPro" id="IPR020846">
    <property type="entry name" value="MFS_dom"/>
</dbReference>
<accession>A0A124BYV2</accession>
<evidence type="ECO:0000256" key="2">
    <source>
        <dbReference type="ARBA" id="ARBA00006829"/>
    </source>
</evidence>
<dbReference type="EMBL" id="BCMY01000022">
    <property type="protein sequence ID" value="GAQ46731.1"/>
    <property type="molecule type" value="Genomic_DNA"/>
</dbReference>
<dbReference type="InterPro" id="IPR036259">
    <property type="entry name" value="MFS_trans_sf"/>
</dbReference>
<evidence type="ECO:0000256" key="6">
    <source>
        <dbReference type="ARBA" id="ARBA00023136"/>
    </source>
</evidence>
<feature type="transmembrane region" description="Helical" evidence="7">
    <location>
        <begin position="304"/>
        <end position="326"/>
    </location>
</feature>
<dbReference type="Gene3D" id="1.20.1250.20">
    <property type="entry name" value="MFS general substrate transporter like domains"/>
    <property type="match status" value="1"/>
</dbReference>
<keyword evidence="6 7" id="KW-0472">Membrane</keyword>
<dbReference type="GO" id="GO:0016020">
    <property type="term" value="C:membrane"/>
    <property type="evidence" value="ECO:0007669"/>
    <property type="project" value="UniProtKB-SubCell"/>
</dbReference>
<evidence type="ECO:0000256" key="5">
    <source>
        <dbReference type="ARBA" id="ARBA00022989"/>
    </source>
</evidence>
<dbReference type="AlphaFoldDB" id="A0A124BYV2"/>
<comment type="subcellular location">
    <subcellularLocation>
        <location evidence="1">Membrane</location>
        <topology evidence="1">Multi-pass membrane protein</topology>
    </subcellularLocation>
</comment>
<reference evidence="10" key="1">
    <citation type="journal article" date="2016" name="Genome Announc.">
        <title>Draft genome sequence of Aspergillus niger strain An76.</title>
        <authorList>
            <person name="Gong W."/>
            <person name="Cheng Z."/>
            <person name="Zhang H."/>
            <person name="Liu L."/>
            <person name="Gao P."/>
            <person name="Wang L."/>
        </authorList>
    </citation>
    <scope>NUCLEOTIDE SEQUENCE [LARGE SCALE GENOMIC DNA]</scope>
    <source>
        <strain evidence="10">An76</strain>
    </source>
</reference>
<protein>
    <submittedName>
        <fullName evidence="9">MFS amine transporter</fullName>
    </submittedName>
</protein>
<dbReference type="InterPro" id="IPR001958">
    <property type="entry name" value="Tet-R_TetA/multi-R_MdtG-like"/>
</dbReference>
<dbReference type="VEuPathDB" id="FungiDB:M747DRAFT_362614"/>
<dbReference type="VEuPathDB" id="FungiDB:ASPNIDRAFT2_1136598"/>
<proteinExistence type="inferred from homology"/>
<dbReference type="SUPFAM" id="SSF103473">
    <property type="entry name" value="MFS general substrate transporter"/>
    <property type="match status" value="1"/>
</dbReference>
<dbReference type="VEuPathDB" id="FungiDB:ATCC64974_71640"/>
<feature type="transmembrane region" description="Helical" evidence="7">
    <location>
        <begin position="463"/>
        <end position="484"/>
    </location>
</feature>
<evidence type="ECO:0000313" key="10">
    <source>
        <dbReference type="Proteomes" id="UP000068243"/>
    </source>
</evidence>
<evidence type="ECO:0000256" key="3">
    <source>
        <dbReference type="ARBA" id="ARBA00022448"/>
    </source>
</evidence>
<feature type="transmembrane region" description="Helical" evidence="7">
    <location>
        <begin position="274"/>
        <end position="292"/>
    </location>
</feature>
<feature type="transmembrane region" description="Helical" evidence="7">
    <location>
        <begin position="391"/>
        <end position="416"/>
    </location>
</feature>
<feature type="transmembrane region" description="Helical" evidence="7">
    <location>
        <begin position="565"/>
        <end position="590"/>
    </location>
</feature>
<feature type="transmembrane region" description="Helical" evidence="7">
    <location>
        <begin position="215"/>
        <end position="234"/>
    </location>
</feature>
<dbReference type="VEuPathDB" id="FungiDB:An15g06780"/>
<dbReference type="VEuPathDB" id="FungiDB:ASPNIDRAFT2_1090864"/>
<feature type="transmembrane region" description="Helical" evidence="7">
    <location>
        <begin position="246"/>
        <end position="268"/>
    </location>
</feature>
<comment type="caution">
    <text evidence="9">The sequence shown here is derived from an EMBL/GenBank/DDBJ whole genome shotgun (WGS) entry which is preliminary data.</text>
</comment>
<dbReference type="Pfam" id="PF07690">
    <property type="entry name" value="MFS_1"/>
    <property type="match status" value="1"/>
</dbReference>
<evidence type="ECO:0000256" key="7">
    <source>
        <dbReference type="SAM" id="Phobius"/>
    </source>
</evidence>
<dbReference type="VEuPathDB" id="FungiDB:M747DRAFT_294361"/>
<dbReference type="Proteomes" id="UP000068243">
    <property type="component" value="Unassembled WGS sequence"/>
</dbReference>
<name>A0A124BYV2_ASPNG</name>